<name>A0ABV5VPB4_9ACTN</name>
<sequence length="207" mass="21605">MADAEHREQHNHGSGTFVGGDVHGGLWQVFLPPYGKKTGPTKRQPEQDDEDGDDYEDRLESLLGSAWIAASAGLAVVYAVMGWPWTDDGPIPGIAARIGGGLVALYACLAATAAFFARLAQVFEVWSEQCAITAAQSRGRWVAEPPASMSGALAGLTAAAAVVAELLASLYGWSSFGGEVSQRAHLARLNAAANASSARAAAKRPRA</sequence>
<evidence type="ECO:0008006" key="5">
    <source>
        <dbReference type="Google" id="ProtNLM"/>
    </source>
</evidence>
<evidence type="ECO:0000313" key="3">
    <source>
        <dbReference type="EMBL" id="MFB9739423.1"/>
    </source>
</evidence>
<dbReference type="EMBL" id="JBHMAR010000112">
    <property type="protein sequence ID" value="MFB9739423.1"/>
    <property type="molecule type" value="Genomic_DNA"/>
</dbReference>
<feature type="transmembrane region" description="Helical" evidence="2">
    <location>
        <begin position="98"/>
        <end position="117"/>
    </location>
</feature>
<evidence type="ECO:0000256" key="1">
    <source>
        <dbReference type="SAM" id="MobiDB-lite"/>
    </source>
</evidence>
<reference evidence="3 4" key="1">
    <citation type="submission" date="2024-09" db="EMBL/GenBank/DDBJ databases">
        <authorList>
            <person name="Sun Q."/>
            <person name="Mori K."/>
        </authorList>
    </citation>
    <scope>NUCLEOTIDE SEQUENCE [LARGE SCALE GENOMIC DNA]</scope>
    <source>
        <strain evidence="3 4">JCM 10918</strain>
    </source>
</reference>
<dbReference type="Proteomes" id="UP001589703">
    <property type="component" value="Unassembled WGS sequence"/>
</dbReference>
<protein>
    <recommendedName>
        <fullName evidence="5">Integral membrane protein</fullName>
    </recommendedName>
</protein>
<feature type="region of interest" description="Disordered" evidence="1">
    <location>
        <begin position="34"/>
        <end position="55"/>
    </location>
</feature>
<gene>
    <name evidence="3" type="ORF">ACFFRO_30690</name>
</gene>
<feature type="transmembrane region" description="Helical" evidence="2">
    <location>
        <begin position="66"/>
        <end position="86"/>
    </location>
</feature>
<keyword evidence="4" id="KW-1185">Reference proteome</keyword>
<proteinExistence type="predicted"/>
<organism evidence="3 4">
    <name type="scientific">Streptomyces thermocoprophilus</name>
    <dbReference type="NCBI Taxonomy" id="78356"/>
    <lineage>
        <taxon>Bacteria</taxon>
        <taxon>Bacillati</taxon>
        <taxon>Actinomycetota</taxon>
        <taxon>Actinomycetes</taxon>
        <taxon>Kitasatosporales</taxon>
        <taxon>Streptomycetaceae</taxon>
        <taxon>Streptomyces</taxon>
    </lineage>
</organism>
<keyword evidence="2" id="KW-0812">Transmembrane</keyword>
<comment type="caution">
    <text evidence="3">The sequence shown here is derived from an EMBL/GenBank/DDBJ whole genome shotgun (WGS) entry which is preliminary data.</text>
</comment>
<accession>A0ABV5VPB4</accession>
<evidence type="ECO:0000256" key="2">
    <source>
        <dbReference type="SAM" id="Phobius"/>
    </source>
</evidence>
<keyword evidence="2" id="KW-1133">Transmembrane helix</keyword>
<keyword evidence="2" id="KW-0472">Membrane</keyword>
<evidence type="ECO:0000313" key="4">
    <source>
        <dbReference type="Proteomes" id="UP001589703"/>
    </source>
</evidence>
<dbReference type="RefSeq" id="WP_385860458.1">
    <property type="nucleotide sequence ID" value="NZ_JBHMAR010000112.1"/>
</dbReference>